<accession>A0A2N0NYC9</accession>
<gene>
    <name evidence="2" type="ORF">RhiirA5_383101</name>
</gene>
<dbReference type="Gene3D" id="1.10.630.10">
    <property type="entry name" value="Cytochrome P450"/>
    <property type="match status" value="1"/>
</dbReference>
<comment type="caution">
    <text evidence="2">The sequence shown here is derived from an EMBL/GenBank/DDBJ whole genome shotgun (WGS) entry which is preliminary data.</text>
</comment>
<protein>
    <recommendedName>
        <fullName evidence="4">Cytochrome P450</fullName>
    </recommendedName>
</protein>
<dbReference type="Pfam" id="PF00067">
    <property type="entry name" value="p450"/>
    <property type="match status" value="1"/>
</dbReference>
<reference evidence="2 3" key="1">
    <citation type="submission" date="2016-04" db="EMBL/GenBank/DDBJ databases">
        <title>Genome analyses suggest a sexual origin of heterokaryosis in a supposedly ancient asexual fungus.</title>
        <authorList>
            <person name="Ropars J."/>
            <person name="Sedzielewska K."/>
            <person name="Noel J."/>
            <person name="Charron P."/>
            <person name="Farinelli L."/>
            <person name="Marton T."/>
            <person name="Kruger M."/>
            <person name="Pelin A."/>
            <person name="Brachmann A."/>
            <person name="Corradi N."/>
        </authorList>
    </citation>
    <scope>NUCLEOTIDE SEQUENCE [LARGE SCALE GENOMIC DNA]</scope>
    <source>
        <strain evidence="2 3">A5</strain>
    </source>
</reference>
<keyword evidence="1" id="KW-1133">Transmembrane helix</keyword>
<dbReference type="GO" id="GO:0020037">
    <property type="term" value="F:heme binding"/>
    <property type="evidence" value="ECO:0007669"/>
    <property type="project" value="InterPro"/>
</dbReference>
<evidence type="ECO:0008006" key="4">
    <source>
        <dbReference type="Google" id="ProtNLM"/>
    </source>
</evidence>
<evidence type="ECO:0000313" key="2">
    <source>
        <dbReference type="EMBL" id="PKB99566.1"/>
    </source>
</evidence>
<name>A0A2N0NYC9_9GLOM</name>
<feature type="transmembrane region" description="Helical" evidence="1">
    <location>
        <begin position="35"/>
        <end position="51"/>
    </location>
</feature>
<dbReference type="SUPFAM" id="SSF48264">
    <property type="entry name" value="Cytochrome P450"/>
    <property type="match status" value="1"/>
</dbReference>
<evidence type="ECO:0000256" key="1">
    <source>
        <dbReference type="SAM" id="Phobius"/>
    </source>
</evidence>
<dbReference type="InterPro" id="IPR036396">
    <property type="entry name" value="Cyt_P450_sf"/>
</dbReference>
<proteinExistence type="predicted"/>
<sequence>MMIEDFVLLLITMLMTYVTYYYYKYFTRVNPLPCLFPFPLINYFPYVYWWFNGDINSFFNYCYEKYSDIYEIYGNIRSIVLCRREYLDDFLSKNTPGKRFRNCQGTEELGLQGKGLSLNNDYKSWTFNHHFFNQAILSPKFTNEAIDQTNKLFNELESYWSNLFLKKEIIKEHKNKLNYSEWSYHYTNDIIIKLLTGKRSYSMAAYFDALSDEKTDYPKDSVKLFLAFRKLVTVGYALFAVVPSFIRYNFPFVRKITDEVLQDLDYINQTLDAMIKSRRQEIEHTPLNEPLSHDMLTSMIIKNTIREIFD</sequence>
<dbReference type="AlphaFoldDB" id="A0A2N0NYC9"/>
<reference evidence="2 3" key="2">
    <citation type="submission" date="2017-09" db="EMBL/GenBank/DDBJ databases">
        <title>Extensive intraspecific genome diversity in a model arbuscular mycorrhizal fungus.</title>
        <authorList>
            <person name="Chen E.C."/>
            <person name="Morin E."/>
            <person name="Beaudet D."/>
            <person name="Noel J."/>
            <person name="Ndikumana S."/>
            <person name="Charron P."/>
            <person name="St-Onge C."/>
            <person name="Giorgi J."/>
            <person name="Grigoriev I.V."/>
            <person name="Roux C."/>
            <person name="Martin F.M."/>
            <person name="Corradi N."/>
        </authorList>
    </citation>
    <scope>NUCLEOTIDE SEQUENCE [LARGE SCALE GENOMIC DNA]</scope>
    <source>
        <strain evidence="2 3">A5</strain>
    </source>
</reference>
<dbReference type="GO" id="GO:0004497">
    <property type="term" value="F:monooxygenase activity"/>
    <property type="evidence" value="ECO:0007669"/>
    <property type="project" value="InterPro"/>
</dbReference>
<organism evidence="2 3">
    <name type="scientific">Rhizophagus irregularis</name>
    <dbReference type="NCBI Taxonomy" id="588596"/>
    <lineage>
        <taxon>Eukaryota</taxon>
        <taxon>Fungi</taxon>
        <taxon>Fungi incertae sedis</taxon>
        <taxon>Mucoromycota</taxon>
        <taxon>Glomeromycotina</taxon>
        <taxon>Glomeromycetes</taxon>
        <taxon>Glomerales</taxon>
        <taxon>Glomeraceae</taxon>
        <taxon>Rhizophagus</taxon>
    </lineage>
</organism>
<evidence type="ECO:0000313" key="3">
    <source>
        <dbReference type="Proteomes" id="UP000232722"/>
    </source>
</evidence>
<dbReference type="GO" id="GO:0016705">
    <property type="term" value="F:oxidoreductase activity, acting on paired donors, with incorporation or reduction of molecular oxygen"/>
    <property type="evidence" value="ECO:0007669"/>
    <property type="project" value="InterPro"/>
</dbReference>
<dbReference type="EMBL" id="LLXJ01002143">
    <property type="protein sequence ID" value="PKB99566.1"/>
    <property type="molecule type" value="Genomic_DNA"/>
</dbReference>
<dbReference type="VEuPathDB" id="FungiDB:RhiirFUN_025961"/>
<dbReference type="Proteomes" id="UP000232722">
    <property type="component" value="Unassembled WGS sequence"/>
</dbReference>
<dbReference type="GO" id="GO:0005506">
    <property type="term" value="F:iron ion binding"/>
    <property type="evidence" value="ECO:0007669"/>
    <property type="project" value="InterPro"/>
</dbReference>
<keyword evidence="1" id="KW-0472">Membrane</keyword>
<dbReference type="VEuPathDB" id="FungiDB:FUN_022073"/>
<keyword evidence="1" id="KW-0812">Transmembrane</keyword>
<dbReference type="InterPro" id="IPR001128">
    <property type="entry name" value="Cyt_P450"/>
</dbReference>
<dbReference type="VEuPathDB" id="FungiDB:RhiirA1_542127"/>
<feature type="transmembrane region" description="Helical" evidence="1">
    <location>
        <begin position="6"/>
        <end position="23"/>
    </location>
</feature>